<proteinExistence type="predicted"/>
<dbReference type="Proteomes" id="UP001497700">
    <property type="component" value="Unassembled WGS sequence"/>
</dbReference>
<evidence type="ECO:0000313" key="2">
    <source>
        <dbReference type="Proteomes" id="UP001497700"/>
    </source>
</evidence>
<accession>A0ACB9YZ73</accession>
<evidence type="ECO:0000313" key="1">
    <source>
        <dbReference type="EMBL" id="KAI4864668.1"/>
    </source>
</evidence>
<keyword evidence="2" id="KW-1185">Reference proteome</keyword>
<reference evidence="1 2" key="1">
    <citation type="journal article" date="2022" name="New Phytol.">
        <title>Ecological generalism drives hyperdiversity of secondary metabolite gene clusters in xylarialean endophytes.</title>
        <authorList>
            <person name="Franco M.E.E."/>
            <person name="Wisecaver J.H."/>
            <person name="Arnold A.E."/>
            <person name="Ju Y.M."/>
            <person name="Slot J.C."/>
            <person name="Ahrendt S."/>
            <person name="Moore L.P."/>
            <person name="Eastman K.E."/>
            <person name="Scott K."/>
            <person name="Konkel Z."/>
            <person name="Mondo S.J."/>
            <person name="Kuo A."/>
            <person name="Hayes R.D."/>
            <person name="Haridas S."/>
            <person name="Andreopoulos B."/>
            <person name="Riley R."/>
            <person name="LaButti K."/>
            <person name="Pangilinan J."/>
            <person name="Lipzen A."/>
            <person name="Amirebrahimi M."/>
            <person name="Yan J."/>
            <person name="Adam C."/>
            <person name="Keymanesh K."/>
            <person name="Ng V."/>
            <person name="Louie K."/>
            <person name="Northen T."/>
            <person name="Drula E."/>
            <person name="Henrissat B."/>
            <person name="Hsieh H.M."/>
            <person name="Youens-Clark K."/>
            <person name="Lutzoni F."/>
            <person name="Miadlikowska J."/>
            <person name="Eastwood D.C."/>
            <person name="Hamelin R.C."/>
            <person name="Grigoriev I.V."/>
            <person name="U'Ren J.M."/>
        </authorList>
    </citation>
    <scope>NUCLEOTIDE SEQUENCE [LARGE SCALE GENOMIC DNA]</scope>
    <source>
        <strain evidence="1 2">CBS 119005</strain>
    </source>
</reference>
<comment type="caution">
    <text evidence="1">The sequence shown here is derived from an EMBL/GenBank/DDBJ whole genome shotgun (WGS) entry which is preliminary data.</text>
</comment>
<sequence>MRLNENIALSAPQVLLVPYDPHHVPRYHEWMEDPAIREATASDRLTLAEEYENQTSWREAPDKLTFIICEPLMPHDGTSEDLGTDYAETVVAGEADSPGRMIGDVNLFLTPWDGDDGEEQGQGKAYVNAEIDIMIADPRHRGRGLGRATLTAFLLFIRSHLDGILAEYAGASSEDANGNGSSTPELKDVVAKINAGNQSSIKLFKSMGFSQRGGVNYFGEIEMVLEGLGVKEGKVGEELAGTAATSECFYDRSRLKE</sequence>
<protein>
    <submittedName>
        <fullName evidence="1">GNAT domain-containing protein</fullName>
    </submittedName>
</protein>
<dbReference type="EMBL" id="MU393483">
    <property type="protein sequence ID" value="KAI4864668.1"/>
    <property type="molecule type" value="Genomic_DNA"/>
</dbReference>
<organism evidence="1 2">
    <name type="scientific">Hypoxylon rubiginosum</name>
    <dbReference type="NCBI Taxonomy" id="110542"/>
    <lineage>
        <taxon>Eukaryota</taxon>
        <taxon>Fungi</taxon>
        <taxon>Dikarya</taxon>
        <taxon>Ascomycota</taxon>
        <taxon>Pezizomycotina</taxon>
        <taxon>Sordariomycetes</taxon>
        <taxon>Xylariomycetidae</taxon>
        <taxon>Xylariales</taxon>
        <taxon>Hypoxylaceae</taxon>
        <taxon>Hypoxylon</taxon>
    </lineage>
</organism>
<gene>
    <name evidence="1" type="ORF">F4820DRAFT_329214</name>
</gene>
<name>A0ACB9YZ73_9PEZI</name>